<sequence length="296" mass="34349">MTEVITVSWPICRPSDRNREKRFRQKLNRKAKREEALRLAPIISRGGLLNMFVRLYHHSRTYILYRIHDPLEHSDIGDEFLMPLLVFEPDVLSAGFCALVHIGPFLYFVGEKLTDVFKILKNDISNLVPGPNNLGFKYLRPLKTHMQGPKKNPLVFVANDDLYVISRSYSCESLEFEMYSPHMIPREIAASPHSRCNESVKDSFMRPTLAPDHVFWTKFNRGFDYIRDAEQHRSPINYMPTFHTEDDKNLLCCVSYRISPTCIWTNVLFTFFKIPGGSQSTTLEEEEVARDGDDIP</sequence>
<reference evidence="1" key="2">
    <citation type="submission" date="2023-05" db="EMBL/GenBank/DDBJ databases">
        <authorList>
            <person name="Schelkunov M.I."/>
        </authorList>
    </citation>
    <scope>NUCLEOTIDE SEQUENCE</scope>
    <source>
        <strain evidence="1">Hsosn_3</strain>
        <tissue evidence="1">Leaf</tissue>
    </source>
</reference>
<evidence type="ECO:0000313" key="1">
    <source>
        <dbReference type="EMBL" id="KAK1371205.1"/>
    </source>
</evidence>
<gene>
    <name evidence="1" type="ORF">POM88_037297</name>
</gene>
<dbReference type="EMBL" id="JAUIZM010000008">
    <property type="protein sequence ID" value="KAK1371205.1"/>
    <property type="molecule type" value="Genomic_DNA"/>
</dbReference>
<evidence type="ECO:0000313" key="2">
    <source>
        <dbReference type="Proteomes" id="UP001237642"/>
    </source>
</evidence>
<reference evidence="1" key="1">
    <citation type="submission" date="2023-02" db="EMBL/GenBank/DDBJ databases">
        <title>Genome of toxic invasive species Heracleum sosnowskyi carries increased number of genes despite the absence of recent whole-genome duplications.</title>
        <authorList>
            <person name="Schelkunov M."/>
            <person name="Shtratnikova V."/>
            <person name="Makarenko M."/>
            <person name="Klepikova A."/>
            <person name="Omelchenko D."/>
            <person name="Novikova G."/>
            <person name="Obukhova E."/>
            <person name="Bogdanov V."/>
            <person name="Penin A."/>
            <person name="Logacheva M."/>
        </authorList>
    </citation>
    <scope>NUCLEOTIDE SEQUENCE</scope>
    <source>
        <strain evidence="1">Hsosn_3</strain>
        <tissue evidence="1">Leaf</tissue>
    </source>
</reference>
<dbReference type="Proteomes" id="UP001237642">
    <property type="component" value="Unassembled WGS sequence"/>
</dbReference>
<name>A0AAD8MD62_9APIA</name>
<keyword evidence="2" id="KW-1185">Reference proteome</keyword>
<organism evidence="1 2">
    <name type="scientific">Heracleum sosnowskyi</name>
    <dbReference type="NCBI Taxonomy" id="360622"/>
    <lineage>
        <taxon>Eukaryota</taxon>
        <taxon>Viridiplantae</taxon>
        <taxon>Streptophyta</taxon>
        <taxon>Embryophyta</taxon>
        <taxon>Tracheophyta</taxon>
        <taxon>Spermatophyta</taxon>
        <taxon>Magnoliopsida</taxon>
        <taxon>eudicotyledons</taxon>
        <taxon>Gunneridae</taxon>
        <taxon>Pentapetalae</taxon>
        <taxon>asterids</taxon>
        <taxon>campanulids</taxon>
        <taxon>Apiales</taxon>
        <taxon>Apiaceae</taxon>
        <taxon>Apioideae</taxon>
        <taxon>apioid superclade</taxon>
        <taxon>Tordylieae</taxon>
        <taxon>Tordyliinae</taxon>
        <taxon>Heracleum</taxon>
    </lineage>
</organism>
<accession>A0AAD8MD62</accession>
<dbReference type="AlphaFoldDB" id="A0AAD8MD62"/>
<proteinExistence type="predicted"/>
<protein>
    <submittedName>
        <fullName evidence="1">Uncharacterized protein</fullName>
    </submittedName>
</protein>
<comment type="caution">
    <text evidence="1">The sequence shown here is derived from an EMBL/GenBank/DDBJ whole genome shotgun (WGS) entry which is preliminary data.</text>
</comment>